<dbReference type="InterPro" id="IPR009003">
    <property type="entry name" value="Peptidase_S1_PA"/>
</dbReference>
<dbReference type="Proteomes" id="UP000636709">
    <property type="component" value="Unassembled WGS sequence"/>
</dbReference>
<evidence type="ECO:0000313" key="3">
    <source>
        <dbReference type="Proteomes" id="UP000636709"/>
    </source>
</evidence>
<evidence type="ECO:0000313" key="2">
    <source>
        <dbReference type="EMBL" id="KAF8732711.1"/>
    </source>
</evidence>
<evidence type="ECO:0000256" key="1">
    <source>
        <dbReference type="SAM" id="MobiDB-lite"/>
    </source>
</evidence>
<dbReference type="PANTHER" id="PTHR18868">
    <property type="entry name" value="OS07G0665300 PROTEIN-RELATED"/>
    <property type="match status" value="1"/>
</dbReference>
<dbReference type="InterPro" id="IPR043504">
    <property type="entry name" value="Peptidase_S1_PA_chymotrypsin"/>
</dbReference>
<reference evidence="2" key="1">
    <citation type="submission" date="2020-07" db="EMBL/GenBank/DDBJ databases">
        <title>Genome sequence and genetic diversity analysis of an under-domesticated orphan crop, white fonio (Digitaria exilis).</title>
        <authorList>
            <person name="Bennetzen J.L."/>
            <person name="Chen S."/>
            <person name="Ma X."/>
            <person name="Wang X."/>
            <person name="Yssel A.E.J."/>
            <person name="Chaluvadi S.R."/>
            <person name="Johnson M."/>
            <person name="Gangashetty P."/>
            <person name="Hamidou F."/>
            <person name="Sanogo M.D."/>
            <person name="Zwaenepoel A."/>
            <person name="Wallace J."/>
            <person name="Van De Peer Y."/>
            <person name="Van Deynze A."/>
        </authorList>
    </citation>
    <scope>NUCLEOTIDE SEQUENCE</scope>
    <source>
        <tissue evidence="2">Leaves</tissue>
    </source>
</reference>
<feature type="region of interest" description="Disordered" evidence="1">
    <location>
        <begin position="1"/>
        <end position="43"/>
    </location>
</feature>
<evidence type="ECO:0008006" key="4">
    <source>
        <dbReference type="Google" id="ProtNLM"/>
    </source>
</evidence>
<dbReference type="Pfam" id="PF13365">
    <property type="entry name" value="Trypsin_2"/>
    <property type="match status" value="1"/>
</dbReference>
<feature type="compositionally biased region" description="Basic and acidic residues" evidence="1">
    <location>
        <begin position="1"/>
        <end position="18"/>
    </location>
</feature>
<protein>
    <recommendedName>
        <fullName evidence="4">Serine protease</fullName>
    </recommendedName>
</protein>
<comment type="caution">
    <text evidence="2">The sequence shown here is derived from an EMBL/GenBank/DDBJ whole genome shotgun (WGS) entry which is preliminary data.</text>
</comment>
<organism evidence="2 3">
    <name type="scientific">Digitaria exilis</name>
    <dbReference type="NCBI Taxonomy" id="1010633"/>
    <lineage>
        <taxon>Eukaryota</taxon>
        <taxon>Viridiplantae</taxon>
        <taxon>Streptophyta</taxon>
        <taxon>Embryophyta</taxon>
        <taxon>Tracheophyta</taxon>
        <taxon>Spermatophyta</taxon>
        <taxon>Magnoliopsida</taxon>
        <taxon>Liliopsida</taxon>
        <taxon>Poales</taxon>
        <taxon>Poaceae</taxon>
        <taxon>PACMAD clade</taxon>
        <taxon>Panicoideae</taxon>
        <taxon>Panicodae</taxon>
        <taxon>Paniceae</taxon>
        <taxon>Anthephorinae</taxon>
        <taxon>Digitaria</taxon>
    </lineage>
</organism>
<sequence length="434" mass="48325">MRKTKRGGDDLIRSSRENRRAKRASRIRKGEKTQISGDLHGDSNQDILAELSDEVKSNLSKSVASLALCSGDYTLLIFQQTYKSNKHHQVRTFLDVNVGLFAHMEGNLPSDKVIALGRGSSGELMSKHVILTQDQSESEDNEYDALSMVKTMEVFGTMLLMNAQVRSILLLGQALIYPTMYLPPAGMTLVNTYEEVFGDLWDKGVWRELGKKASIINRSVVALASFNGDFTVICHLLFHICTGHNQLIIKIMIEVLLPDKQQRKGKLEHYSLHYNVALVSVQGIRDLRTADIQAQLDYGNLSRVAAVGRCFRSGTLMAASGDLVSWSGRLDCKFIVRSSCKITKAGIGGPLVNMGGKIIGMNFYSEKIGTPFLLWKEIDKILSYFKEKRSKIDGPDKAFLSVLSPPLDQLEAALDRPEDAALPCCCYRLPARFR</sequence>
<dbReference type="Gene3D" id="2.40.10.10">
    <property type="entry name" value="Trypsin-like serine proteases"/>
    <property type="match status" value="2"/>
</dbReference>
<gene>
    <name evidence="2" type="ORF">HU200_015046</name>
</gene>
<keyword evidence="3" id="KW-1185">Reference proteome</keyword>
<dbReference type="AlphaFoldDB" id="A0A835F9Q4"/>
<proteinExistence type="predicted"/>
<name>A0A835F9Q4_9POAL</name>
<dbReference type="PANTHER" id="PTHR18868:SF46">
    <property type="entry name" value="EXPRESSED PROTEIN"/>
    <property type="match status" value="1"/>
</dbReference>
<feature type="compositionally biased region" description="Basic residues" evidence="1">
    <location>
        <begin position="19"/>
        <end position="29"/>
    </location>
</feature>
<accession>A0A835F9Q4</accession>
<dbReference type="EMBL" id="JACEFO010001603">
    <property type="protein sequence ID" value="KAF8732711.1"/>
    <property type="molecule type" value="Genomic_DNA"/>
</dbReference>
<dbReference type="SUPFAM" id="SSF50494">
    <property type="entry name" value="Trypsin-like serine proteases"/>
    <property type="match status" value="1"/>
</dbReference>